<feature type="binding site" evidence="2">
    <location>
        <position position="138"/>
    </location>
    <ligand>
        <name>Mn(2+)</name>
        <dbReference type="ChEBI" id="CHEBI:29035"/>
        <label>2</label>
    </ligand>
</feature>
<evidence type="ECO:0000256" key="3">
    <source>
        <dbReference type="SAM" id="SignalP"/>
    </source>
</evidence>
<dbReference type="InterPro" id="IPR002933">
    <property type="entry name" value="Peptidase_M20"/>
</dbReference>
<dbReference type="EMBL" id="ASAD01000018">
    <property type="protein sequence ID" value="EON91195.1"/>
    <property type="molecule type" value="Genomic_DNA"/>
</dbReference>
<feature type="binding site" evidence="2">
    <location>
        <position position="208"/>
    </location>
    <ligand>
        <name>Mn(2+)</name>
        <dbReference type="ChEBI" id="CHEBI:29035"/>
        <label>2</label>
    </ligand>
</feature>
<dbReference type="PATRIC" id="fig|1318628.3.peg.2976"/>
<dbReference type="FunFam" id="3.30.70.360:FF:000001">
    <property type="entry name" value="N-acetyldiaminopimelate deacetylase"/>
    <property type="match status" value="1"/>
</dbReference>
<dbReference type="HOGENOM" id="CLU_023257_0_1_6"/>
<evidence type="ECO:0000313" key="6">
    <source>
        <dbReference type="Proteomes" id="UP000016540"/>
    </source>
</evidence>
<dbReference type="PANTHER" id="PTHR11014:SF63">
    <property type="entry name" value="METALLOPEPTIDASE, PUTATIVE (AFU_ORTHOLOGUE AFUA_6G09600)-RELATED"/>
    <property type="match status" value="1"/>
</dbReference>
<dbReference type="InterPro" id="IPR036264">
    <property type="entry name" value="Bact_exopeptidase_dim_dom"/>
</dbReference>
<name>R8AY04_9GAMM</name>
<feature type="binding site" evidence="2">
    <location>
        <position position="136"/>
    </location>
    <ligand>
        <name>Mn(2+)</name>
        <dbReference type="ChEBI" id="CHEBI:29035"/>
        <label>2</label>
    </ligand>
</feature>
<dbReference type="Gene3D" id="3.30.70.360">
    <property type="match status" value="1"/>
</dbReference>
<dbReference type="STRING" id="1318628.MARLIPOL_14885"/>
<proteinExistence type="predicted"/>
<dbReference type="RefSeq" id="WP_012139128.1">
    <property type="nucleotide sequence ID" value="NZ_KE007327.1"/>
</dbReference>
<dbReference type="InterPro" id="IPR011650">
    <property type="entry name" value="Peptidase_M20_dimer"/>
</dbReference>
<evidence type="ECO:0000313" key="5">
    <source>
        <dbReference type="EMBL" id="EON91195.1"/>
    </source>
</evidence>
<feature type="domain" description="Peptidase M20 dimerisation" evidence="4">
    <location>
        <begin position="232"/>
        <end position="321"/>
    </location>
</feature>
<evidence type="ECO:0000259" key="4">
    <source>
        <dbReference type="Pfam" id="PF07687"/>
    </source>
</evidence>
<gene>
    <name evidence="5" type="ORF">MARLIPOL_14885</name>
</gene>
<comment type="caution">
    <text evidence="5">The sequence shown here is derived from an EMBL/GenBank/DDBJ whole genome shotgun (WGS) entry which is preliminary data.</text>
</comment>
<organism evidence="5 6">
    <name type="scientific">Marinobacter lipolyticus SM19</name>
    <dbReference type="NCBI Taxonomy" id="1318628"/>
    <lineage>
        <taxon>Bacteria</taxon>
        <taxon>Pseudomonadati</taxon>
        <taxon>Pseudomonadota</taxon>
        <taxon>Gammaproteobacteria</taxon>
        <taxon>Pseudomonadales</taxon>
        <taxon>Marinobacteraceae</taxon>
        <taxon>Marinobacter</taxon>
    </lineage>
</organism>
<sequence length="442" mass="47790">MRKALLRATLACTTVTTPFAMADQSLTDQVIQGAESVHQQAIEWRHDVHQHPELGNQEHRTAKLVADHLRKLGMEVQTDVGRTGVVGILKGGLPGPVVGLRADMDALPVKERTGLPYASEVIQTYQGEETHVMHACGHDAHVAILMAVAQNLANVRDQLPGTVKFIFQPAEEGPSDYVYKGEQHFGARLMVEEGVLKNPDVDAIFGLHVTPKAPTGIISYRSGPTMASSSDLYITVKGEQTHGAQPWDGVDPIVASAQIINGLQTVVSRKTNIMPAPAVVTIGTIDGGSRHNIIPDSVKMSGTIRTFDDDVQQQVNEHVTTTTEHIAHASGAEAEVSIVNNYATTVNDPALTQQMLPTLKRVAPKRVFEAPLVTGSEDFSYYAKEVPGLFFFLGVTPMENMKNAAPNHSPEFYVDDKALVTGIKALSALASDYLQSHTSQSQ</sequence>
<dbReference type="OrthoDB" id="9777385at2"/>
<accession>R8AY04</accession>
<keyword evidence="2" id="KW-0464">Manganese</keyword>
<dbReference type="SUPFAM" id="SSF53187">
    <property type="entry name" value="Zn-dependent exopeptidases"/>
    <property type="match status" value="1"/>
</dbReference>
<dbReference type="NCBIfam" id="TIGR01891">
    <property type="entry name" value="amidohydrolases"/>
    <property type="match status" value="1"/>
</dbReference>
<dbReference type="InterPro" id="IPR017439">
    <property type="entry name" value="Amidohydrolase"/>
</dbReference>
<keyword evidence="3" id="KW-0732">Signal</keyword>
<dbReference type="PIRSF" id="PIRSF005962">
    <property type="entry name" value="Pept_M20D_amidohydro"/>
    <property type="match status" value="1"/>
</dbReference>
<dbReference type="GO" id="GO:0019877">
    <property type="term" value="P:diaminopimelate biosynthetic process"/>
    <property type="evidence" value="ECO:0007669"/>
    <property type="project" value="UniProtKB-ARBA"/>
</dbReference>
<dbReference type="GO" id="GO:0050118">
    <property type="term" value="F:N-acetyldiaminopimelate deacetylase activity"/>
    <property type="evidence" value="ECO:0007669"/>
    <property type="project" value="UniProtKB-ARBA"/>
</dbReference>
<protein>
    <submittedName>
        <fullName evidence="5">Amidohydrolase</fullName>
    </submittedName>
</protein>
<keyword evidence="1 5" id="KW-0378">Hydrolase</keyword>
<feature type="signal peptide" evidence="3">
    <location>
        <begin position="1"/>
        <end position="22"/>
    </location>
</feature>
<dbReference type="Proteomes" id="UP000016540">
    <property type="component" value="Unassembled WGS sequence"/>
</dbReference>
<dbReference type="AlphaFoldDB" id="R8AY04"/>
<comment type="cofactor">
    <cofactor evidence="2">
        <name>Mn(2+)</name>
        <dbReference type="ChEBI" id="CHEBI:29035"/>
    </cofactor>
    <text evidence="2">The Mn(2+) ion enhances activity.</text>
</comment>
<evidence type="ECO:0000256" key="1">
    <source>
        <dbReference type="ARBA" id="ARBA00022801"/>
    </source>
</evidence>
<dbReference type="Pfam" id="PF01546">
    <property type="entry name" value="Peptidase_M20"/>
    <property type="match status" value="1"/>
</dbReference>
<keyword evidence="6" id="KW-1185">Reference proteome</keyword>
<keyword evidence="2" id="KW-0479">Metal-binding</keyword>
<feature type="binding site" evidence="2">
    <location>
        <position position="172"/>
    </location>
    <ligand>
        <name>Mn(2+)</name>
        <dbReference type="ChEBI" id="CHEBI:29035"/>
        <label>2</label>
    </ligand>
</feature>
<dbReference type="Gene3D" id="3.40.630.10">
    <property type="entry name" value="Zn peptidases"/>
    <property type="match status" value="1"/>
</dbReference>
<evidence type="ECO:0000256" key="2">
    <source>
        <dbReference type="PIRSR" id="PIRSR005962-1"/>
    </source>
</evidence>
<feature type="chain" id="PRO_5004451617" evidence="3">
    <location>
        <begin position="23"/>
        <end position="442"/>
    </location>
</feature>
<reference evidence="5 6" key="1">
    <citation type="journal article" date="2013" name="Genome Announc.">
        <title>Draft Genome Sequence of the Moderately Halophilic Bacterium Marinobacter lipolyticus Strain SM19.</title>
        <authorList>
            <person name="Papke R.T."/>
            <person name="de la Haba R.R."/>
            <person name="Infante-Dominguez C."/>
            <person name="Perez D."/>
            <person name="Sanchez-Porro C."/>
            <person name="Lapierre P."/>
            <person name="Ventosa A."/>
        </authorList>
    </citation>
    <scope>NUCLEOTIDE SEQUENCE [LARGE SCALE GENOMIC DNA]</scope>
    <source>
        <strain evidence="5 6">SM19</strain>
    </source>
</reference>
<dbReference type="eggNOG" id="COG1473">
    <property type="taxonomic scope" value="Bacteria"/>
</dbReference>
<feature type="binding site" evidence="2">
    <location>
        <position position="408"/>
    </location>
    <ligand>
        <name>Mn(2+)</name>
        <dbReference type="ChEBI" id="CHEBI:29035"/>
        <label>2</label>
    </ligand>
</feature>
<dbReference type="SUPFAM" id="SSF55031">
    <property type="entry name" value="Bacterial exopeptidase dimerisation domain"/>
    <property type="match status" value="1"/>
</dbReference>
<dbReference type="PANTHER" id="PTHR11014">
    <property type="entry name" value="PEPTIDASE M20 FAMILY MEMBER"/>
    <property type="match status" value="1"/>
</dbReference>
<dbReference type="GO" id="GO:0046872">
    <property type="term" value="F:metal ion binding"/>
    <property type="evidence" value="ECO:0007669"/>
    <property type="project" value="UniProtKB-KW"/>
</dbReference>
<dbReference type="Pfam" id="PF07687">
    <property type="entry name" value="M20_dimer"/>
    <property type="match status" value="1"/>
</dbReference>